<evidence type="ECO:0000256" key="1">
    <source>
        <dbReference type="ARBA" id="ARBA00004123"/>
    </source>
</evidence>
<dbReference type="GO" id="GO:0000978">
    <property type="term" value="F:RNA polymerase II cis-regulatory region sequence-specific DNA binding"/>
    <property type="evidence" value="ECO:0007669"/>
    <property type="project" value="TreeGrafter"/>
</dbReference>
<keyword evidence="4" id="KW-0804">Transcription</keyword>
<dbReference type="InterPro" id="IPR036638">
    <property type="entry name" value="HLH_DNA-bd_sf"/>
</dbReference>
<evidence type="ECO:0000256" key="3">
    <source>
        <dbReference type="ARBA" id="ARBA00023125"/>
    </source>
</evidence>
<protein>
    <submittedName>
        <fullName evidence="8">Protein daughterless isoform X3</fullName>
    </submittedName>
</protein>
<dbReference type="Proteomes" id="UP000694872">
    <property type="component" value="Unplaced"/>
</dbReference>
<feature type="region of interest" description="Disordered" evidence="6">
    <location>
        <begin position="440"/>
        <end position="542"/>
    </location>
</feature>
<proteinExistence type="predicted"/>
<dbReference type="GO" id="GO:0005634">
    <property type="term" value="C:nucleus"/>
    <property type="evidence" value="ECO:0007669"/>
    <property type="project" value="UniProtKB-SubCell"/>
</dbReference>
<dbReference type="GO" id="GO:0000785">
    <property type="term" value="C:chromatin"/>
    <property type="evidence" value="ECO:0007669"/>
    <property type="project" value="TreeGrafter"/>
</dbReference>
<feature type="region of interest" description="Disordered" evidence="6">
    <location>
        <begin position="123"/>
        <end position="161"/>
    </location>
</feature>
<comment type="subcellular location">
    <subcellularLocation>
        <location evidence="1">Nucleus</location>
    </subcellularLocation>
</comment>
<evidence type="ECO:0000313" key="8">
    <source>
        <dbReference type="RefSeq" id="XP_013176737.1"/>
    </source>
</evidence>
<dbReference type="CTD" id="13130"/>
<feature type="region of interest" description="Disordered" evidence="6">
    <location>
        <begin position="275"/>
        <end position="299"/>
    </location>
</feature>
<sequence>MALRHDAMEPSFLPADPPPPPLADLGYQPRTDLATEYFNTFSQICDTYRPESEANLRQTSDSLRLTTHILDGGHGEFISTDFLNEKAKQSRSEFAELCGAKEEMFQFGQPDASALLRQRARRRYHEEVGHAPPPATSHESGYGSDEFGHDSPSRYASPKGAGAGAAYQEPYYAAGEWGAGYYQPPPPYHHDPYATSPGIAGSGGAGAGAGAGGGVAEGAGAAGGAELPLPPMSSFRAAAPVHSPTDTMLLTKPPLQPMYGGAATSVAGAAPSVGGGAGGGAEAGSLSSYGSSPSTPVHSPPPLHARLYPLKHSPHPPHHPHHMHHHNGQQQTAGWAGVSSPPGAGVGVGVGSVSGVGAVGTVGAVSGVGNVPSVLPNGHQHHVAVFPHNVMGVSAPAEQRQLDEAMVFLRDHSDIVGARMEERLDDAINVLRNHAEAPDLYPHDVHHQNTPASRVGGVGGVGHAPPEPPVKLERHLLPNTKKRKEPPDAGLEAKPSSSGAADLAKPPANKRSRRYCSSADEGEEDADPHAKALREKERRQANNARERIRIRDINEALKELGRMCMTHLKSDKPQTKLGILNMAVEVIMTLEQQVRERNLNPKAACLKRREEEKAEEAPKLLPAPLHHYQPMPGMGPLGGQPPSGAPPQ</sequence>
<feature type="compositionally biased region" description="Basic and acidic residues" evidence="6">
    <location>
        <begin position="609"/>
        <end position="618"/>
    </location>
</feature>
<dbReference type="GO" id="GO:0000981">
    <property type="term" value="F:DNA-binding transcription factor activity, RNA polymerase II-specific"/>
    <property type="evidence" value="ECO:0007669"/>
    <property type="project" value="TreeGrafter"/>
</dbReference>
<evidence type="ECO:0000259" key="7">
    <source>
        <dbReference type="PROSITE" id="PS50888"/>
    </source>
</evidence>
<dbReference type="FunFam" id="4.10.280.10:FF:000001">
    <property type="entry name" value="Putative transcription factor 12"/>
    <property type="match status" value="1"/>
</dbReference>
<accession>A0AAJ6ZPF9</accession>
<evidence type="ECO:0000256" key="2">
    <source>
        <dbReference type="ARBA" id="ARBA00023015"/>
    </source>
</evidence>
<dbReference type="Gene3D" id="4.10.280.10">
    <property type="entry name" value="Helix-loop-helix DNA-binding domain"/>
    <property type="match status" value="1"/>
</dbReference>
<feature type="compositionally biased region" description="Basic and acidic residues" evidence="6">
    <location>
        <begin position="527"/>
        <end position="542"/>
    </location>
</feature>
<feature type="region of interest" description="Disordered" evidence="6">
    <location>
        <begin position="1"/>
        <end position="23"/>
    </location>
</feature>
<reference evidence="8" key="1">
    <citation type="submission" date="2025-08" db="UniProtKB">
        <authorList>
            <consortium name="RefSeq"/>
        </authorList>
    </citation>
    <scope>IDENTIFICATION</scope>
</reference>
<dbReference type="GeneID" id="106124530"/>
<keyword evidence="2" id="KW-0805">Transcription regulation</keyword>
<dbReference type="PROSITE" id="PS50888">
    <property type="entry name" value="BHLH"/>
    <property type="match status" value="1"/>
</dbReference>
<dbReference type="InterPro" id="IPR051098">
    <property type="entry name" value="NeuroDiff_E-box_TFs"/>
</dbReference>
<feature type="compositionally biased region" description="Low complexity" evidence="6">
    <location>
        <begin position="283"/>
        <end position="297"/>
    </location>
</feature>
<organism evidence="8">
    <name type="scientific">Papilio xuthus</name>
    <name type="common">Asian swallowtail butterfly</name>
    <dbReference type="NCBI Taxonomy" id="66420"/>
    <lineage>
        <taxon>Eukaryota</taxon>
        <taxon>Metazoa</taxon>
        <taxon>Ecdysozoa</taxon>
        <taxon>Arthropoda</taxon>
        <taxon>Hexapoda</taxon>
        <taxon>Insecta</taxon>
        <taxon>Pterygota</taxon>
        <taxon>Neoptera</taxon>
        <taxon>Endopterygota</taxon>
        <taxon>Lepidoptera</taxon>
        <taxon>Glossata</taxon>
        <taxon>Ditrysia</taxon>
        <taxon>Papilionoidea</taxon>
        <taxon>Papilionidae</taxon>
        <taxon>Papilioninae</taxon>
        <taxon>Papilio</taxon>
    </lineage>
</organism>
<dbReference type="Pfam" id="PF00010">
    <property type="entry name" value="HLH"/>
    <property type="match status" value="1"/>
</dbReference>
<dbReference type="RefSeq" id="XP_013176737.1">
    <property type="nucleotide sequence ID" value="XM_013321283.1"/>
</dbReference>
<dbReference type="GO" id="GO:0005667">
    <property type="term" value="C:transcription regulator complex"/>
    <property type="evidence" value="ECO:0007669"/>
    <property type="project" value="TreeGrafter"/>
</dbReference>
<name>A0AAJ6ZPF9_PAPXU</name>
<dbReference type="CDD" id="cd11467">
    <property type="entry name" value="bHLH_E-protein_Da_like"/>
    <property type="match status" value="1"/>
</dbReference>
<dbReference type="AlphaFoldDB" id="A0AAJ6ZPF9"/>
<feature type="compositionally biased region" description="Low complexity" evidence="6">
    <location>
        <begin position="619"/>
        <end position="634"/>
    </location>
</feature>
<dbReference type="SMART" id="SM00353">
    <property type="entry name" value="HLH"/>
    <property type="match status" value="1"/>
</dbReference>
<keyword evidence="5" id="KW-0539">Nucleus</keyword>
<dbReference type="GO" id="GO:0046983">
    <property type="term" value="F:protein dimerization activity"/>
    <property type="evidence" value="ECO:0007669"/>
    <property type="project" value="InterPro"/>
</dbReference>
<keyword evidence="3" id="KW-0238">DNA-binding</keyword>
<gene>
    <name evidence="8" type="primary">LOC106124530</name>
</gene>
<feature type="region of interest" description="Disordered" evidence="6">
    <location>
        <begin position="609"/>
        <end position="648"/>
    </location>
</feature>
<dbReference type="SUPFAM" id="SSF47459">
    <property type="entry name" value="HLH, helix-loop-helix DNA-binding domain"/>
    <property type="match status" value="1"/>
</dbReference>
<dbReference type="InterPro" id="IPR011598">
    <property type="entry name" value="bHLH_dom"/>
</dbReference>
<feature type="domain" description="BHLH" evidence="7">
    <location>
        <begin position="537"/>
        <end position="590"/>
    </location>
</feature>
<evidence type="ECO:0000256" key="5">
    <source>
        <dbReference type="ARBA" id="ARBA00023242"/>
    </source>
</evidence>
<dbReference type="PANTHER" id="PTHR11793:SF13">
    <property type="entry name" value="PROTEIN DAUGHTERLESS"/>
    <property type="match status" value="1"/>
</dbReference>
<feature type="compositionally biased region" description="Basic residues" evidence="6">
    <location>
        <begin position="312"/>
        <end position="327"/>
    </location>
</feature>
<evidence type="ECO:0000256" key="4">
    <source>
        <dbReference type="ARBA" id="ARBA00023163"/>
    </source>
</evidence>
<evidence type="ECO:0000256" key="6">
    <source>
        <dbReference type="SAM" id="MobiDB-lite"/>
    </source>
</evidence>
<dbReference type="PANTHER" id="PTHR11793">
    <property type="entry name" value="BASIC HELIX-LOOP-HELIX TRANSCRIPTION FACTOR"/>
    <property type="match status" value="1"/>
</dbReference>
<feature type="region of interest" description="Disordered" evidence="6">
    <location>
        <begin position="311"/>
        <end position="338"/>
    </location>
</feature>